<dbReference type="CDD" id="cd14447">
    <property type="entry name" value="SPX"/>
    <property type="match status" value="1"/>
</dbReference>
<sequence>MKFCRNLQRVIDITDPEWAPYWTNYKMLKKFLKQMPSIVSAEGDPADCDPVSLDGERKTKTAMVPIQQNTLSSSAVEMRNNPGEVAFFKLVNSELKKAIHFFDKRKAQLEYEIREARVREGIDIMKKASPLMVSEKWSLMAKSLYRLYKDLLLLETYAIMTYCSFSKILKKHDKVTRHNTRTAFMANVVNKANFAQYPRVSAMITRCERLYDEVSNSLIQEGKSGLYEDERLFINMIHRLNEQVLDTAQEEGAPEAGPRKELRRTQPSSPCLSGLQNQATSELSSSGSSLSDRAANALRSLVEENALNKSSKAELDFVDQAPVQFQNEVAINEKKRQCNILNLPSPSMKRNRT</sequence>
<feature type="compositionally biased region" description="Polar residues" evidence="1">
    <location>
        <begin position="265"/>
        <end position="280"/>
    </location>
</feature>
<organism evidence="3 4">
    <name type="scientific">Thalassiosira oceanica</name>
    <name type="common">Marine diatom</name>
    <dbReference type="NCBI Taxonomy" id="159749"/>
    <lineage>
        <taxon>Eukaryota</taxon>
        <taxon>Sar</taxon>
        <taxon>Stramenopiles</taxon>
        <taxon>Ochrophyta</taxon>
        <taxon>Bacillariophyta</taxon>
        <taxon>Coscinodiscophyceae</taxon>
        <taxon>Thalassiosirophycidae</taxon>
        <taxon>Thalassiosirales</taxon>
        <taxon>Thalassiosiraceae</taxon>
        <taxon>Thalassiosira</taxon>
    </lineage>
</organism>
<dbReference type="AlphaFoldDB" id="K0T5P5"/>
<accession>K0T5P5</accession>
<dbReference type="PANTHER" id="PTHR45978:SF7">
    <property type="entry name" value="SPX DOMAIN-CONTAINING PROTEIN 4"/>
    <property type="match status" value="1"/>
</dbReference>
<dbReference type="Pfam" id="PF03105">
    <property type="entry name" value="SPX"/>
    <property type="match status" value="1"/>
</dbReference>
<dbReference type="PANTHER" id="PTHR45978">
    <property type="entry name" value="SPX DOMAIN-CONTAINING PROTEIN 3"/>
    <property type="match status" value="1"/>
</dbReference>
<dbReference type="Proteomes" id="UP000266841">
    <property type="component" value="Unassembled WGS sequence"/>
</dbReference>
<keyword evidence="4" id="KW-1185">Reference proteome</keyword>
<evidence type="ECO:0000313" key="3">
    <source>
        <dbReference type="EMBL" id="EJK74098.1"/>
    </source>
</evidence>
<dbReference type="GO" id="GO:0016036">
    <property type="term" value="P:cellular response to phosphate starvation"/>
    <property type="evidence" value="ECO:0007669"/>
    <property type="project" value="InterPro"/>
</dbReference>
<evidence type="ECO:0000259" key="2">
    <source>
        <dbReference type="PROSITE" id="PS51382"/>
    </source>
</evidence>
<reference evidence="3 4" key="1">
    <citation type="journal article" date="2012" name="Genome Biol.">
        <title>Genome and low-iron response of an oceanic diatom adapted to chronic iron limitation.</title>
        <authorList>
            <person name="Lommer M."/>
            <person name="Specht M."/>
            <person name="Roy A.S."/>
            <person name="Kraemer L."/>
            <person name="Andreson R."/>
            <person name="Gutowska M.A."/>
            <person name="Wolf J."/>
            <person name="Bergner S.V."/>
            <person name="Schilhabel M.B."/>
            <person name="Klostermeier U.C."/>
            <person name="Beiko R.G."/>
            <person name="Rosenstiel P."/>
            <person name="Hippler M."/>
            <person name="Laroche J."/>
        </authorList>
    </citation>
    <scope>NUCLEOTIDE SEQUENCE [LARGE SCALE GENOMIC DNA]</scope>
    <source>
        <strain evidence="3 4">CCMP1005</strain>
    </source>
</reference>
<dbReference type="OMA" id="CLECANS"/>
<dbReference type="EMBL" id="AGNL01003954">
    <property type="protein sequence ID" value="EJK74098.1"/>
    <property type="molecule type" value="Genomic_DNA"/>
</dbReference>
<dbReference type="PROSITE" id="PS51382">
    <property type="entry name" value="SPX"/>
    <property type="match status" value="1"/>
</dbReference>
<evidence type="ECO:0000256" key="1">
    <source>
        <dbReference type="SAM" id="MobiDB-lite"/>
    </source>
</evidence>
<comment type="caution">
    <text evidence="3">The sequence shown here is derived from an EMBL/GenBank/DDBJ whole genome shotgun (WGS) entry which is preliminary data.</text>
</comment>
<evidence type="ECO:0000313" key="4">
    <source>
        <dbReference type="Proteomes" id="UP000266841"/>
    </source>
</evidence>
<protein>
    <recommendedName>
        <fullName evidence="2">SPX domain-containing protein</fullName>
    </recommendedName>
</protein>
<dbReference type="eggNOG" id="KOG1161">
    <property type="taxonomic scope" value="Eukaryota"/>
</dbReference>
<gene>
    <name evidence="3" type="ORF">THAOC_04244</name>
</gene>
<proteinExistence type="predicted"/>
<name>K0T5P5_THAOC</name>
<dbReference type="InterPro" id="IPR004331">
    <property type="entry name" value="SPX_dom"/>
</dbReference>
<feature type="domain" description="SPX" evidence="2">
    <location>
        <begin position="1"/>
        <end position="186"/>
    </location>
</feature>
<dbReference type="InterPro" id="IPR031142">
    <property type="entry name" value="SPX_prot"/>
</dbReference>
<feature type="region of interest" description="Disordered" evidence="1">
    <location>
        <begin position="248"/>
        <end position="289"/>
    </location>
</feature>
<dbReference type="OrthoDB" id="6493944at2759"/>